<feature type="compositionally biased region" description="Low complexity" evidence="2">
    <location>
        <begin position="603"/>
        <end position="612"/>
    </location>
</feature>
<keyword evidence="3" id="KW-1133">Transmembrane helix</keyword>
<dbReference type="PANTHER" id="PTHR43318">
    <property type="entry name" value="UDP-N-ACETYLGLUCOSAMINE 4,6-DEHYDRATASE"/>
    <property type="match status" value="1"/>
</dbReference>
<evidence type="ECO:0000313" key="6">
    <source>
        <dbReference type="Proteomes" id="UP000035763"/>
    </source>
</evidence>
<feature type="region of interest" description="Disordered" evidence="2">
    <location>
        <begin position="583"/>
        <end position="623"/>
    </location>
</feature>
<dbReference type="InterPro" id="IPR051203">
    <property type="entry name" value="Polysaccharide_Synthase-Rel"/>
</dbReference>
<dbReference type="Gene3D" id="3.40.50.720">
    <property type="entry name" value="NAD(P)-binding Rossmann-like Domain"/>
    <property type="match status" value="2"/>
</dbReference>
<organism evidence="5 6">
    <name type="scientific">Nostocoides australiense Ben110</name>
    <dbReference type="NCBI Taxonomy" id="1193182"/>
    <lineage>
        <taxon>Bacteria</taxon>
        <taxon>Bacillati</taxon>
        <taxon>Actinomycetota</taxon>
        <taxon>Actinomycetes</taxon>
        <taxon>Micrococcales</taxon>
        <taxon>Intrasporangiaceae</taxon>
        <taxon>Nostocoides</taxon>
    </lineage>
</organism>
<name>W6JWC8_9MICO</name>
<dbReference type="CDD" id="cd05237">
    <property type="entry name" value="UDP_invert_4-6DH_SDR_e"/>
    <property type="match status" value="1"/>
</dbReference>
<dbReference type="AlphaFoldDB" id="W6JWC8"/>
<dbReference type="InterPro" id="IPR036291">
    <property type="entry name" value="NAD(P)-bd_dom_sf"/>
</dbReference>
<evidence type="ECO:0000259" key="4">
    <source>
        <dbReference type="Pfam" id="PF02719"/>
    </source>
</evidence>
<feature type="transmembrane region" description="Helical" evidence="3">
    <location>
        <begin position="30"/>
        <end position="49"/>
    </location>
</feature>
<dbReference type="PANTHER" id="PTHR43318:SF1">
    <property type="entry name" value="POLYSACCHARIDE BIOSYNTHESIS PROTEIN EPSC-RELATED"/>
    <property type="match status" value="1"/>
</dbReference>
<gene>
    <name evidence="5" type="ORF">BN11_230002</name>
</gene>
<evidence type="ECO:0000256" key="3">
    <source>
        <dbReference type="SAM" id="Phobius"/>
    </source>
</evidence>
<comment type="similarity">
    <text evidence="1">Belongs to the polysaccharide synthase family.</text>
</comment>
<keyword evidence="3" id="KW-0472">Membrane</keyword>
<evidence type="ECO:0000313" key="5">
    <source>
        <dbReference type="EMBL" id="CCH73046.1"/>
    </source>
</evidence>
<accession>W6JWC8</accession>
<dbReference type="Pfam" id="PF13727">
    <property type="entry name" value="CoA_binding_3"/>
    <property type="match status" value="1"/>
</dbReference>
<dbReference type="Proteomes" id="UP000035763">
    <property type="component" value="Unassembled WGS sequence"/>
</dbReference>
<reference evidence="5 6" key="1">
    <citation type="journal article" date="2013" name="ISME J.">
        <title>A metabolic model for members of the genus Tetrasphaera involved in enhanced biological phosphorus removal.</title>
        <authorList>
            <person name="Kristiansen R."/>
            <person name="Nguyen H.T.T."/>
            <person name="Saunders A.M."/>
            <person name="Nielsen J.L."/>
            <person name="Wimmer R."/>
            <person name="Le V.Q."/>
            <person name="McIlroy S.J."/>
            <person name="Petrovski S."/>
            <person name="Seviour R.J."/>
            <person name="Calteau A."/>
            <person name="Nielsen K.L."/>
            <person name="Nielsen P.H."/>
        </authorList>
    </citation>
    <scope>NUCLEOTIDE SEQUENCE [LARGE SCALE GENOMIC DNA]</scope>
    <source>
        <strain evidence="5 6">Ben110</strain>
    </source>
</reference>
<dbReference type="Pfam" id="PF02719">
    <property type="entry name" value="Polysacc_synt_2"/>
    <property type="match status" value="1"/>
</dbReference>
<evidence type="ECO:0000256" key="1">
    <source>
        <dbReference type="ARBA" id="ARBA00007430"/>
    </source>
</evidence>
<dbReference type="EMBL" id="CAJA01000146">
    <property type="protein sequence ID" value="CCH73046.1"/>
    <property type="molecule type" value="Genomic_DNA"/>
</dbReference>
<feature type="transmembrane region" description="Helical" evidence="3">
    <location>
        <begin position="98"/>
        <end position="121"/>
    </location>
</feature>
<dbReference type="STRING" id="1193182.BN11_230002"/>
<evidence type="ECO:0000256" key="2">
    <source>
        <dbReference type="SAM" id="MobiDB-lite"/>
    </source>
</evidence>
<dbReference type="InterPro" id="IPR003869">
    <property type="entry name" value="Polysac_CapD-like"/>
</dbReference>
<feature type="domain" description="Polysaccharide biosynthesis protein CapD-like" evidence="4">
    <location>
        <begin position="280"/>
        <end position="557"/>
    </location>
</feature>
<sequence length="623" mass="67623">MVAWDVFAWLVALLAFSFVRYDFVLSDKRWGLAVAYVGAAIVLQILIGFRLHLYLGRSRVGSYEEVTTLGTIVAGIWASLGVISVTSSGLLLPEGQRFSLGIALFLPPFAFLAMAAGRWTFRALRDRRKEVGPADEGLPVIVYGAGDIGHQVARLVDREPDAPYTIVGFIDDNPAHRFLRIGRYRVLGRGSDLVDVARKHGAEGVIVAISKADPKLLADLNAACRGAGLTLVVVPPVREMIGGQMQLNQLREFNVVDLLGRRPIETDLAEIADLVNGKVVLVTGAGGSIGSELALQVHHLGPERLILLDRDESGLHGTHLQIYGNGLLDGDDVALCDIRDADALRLVFEHHRPEVVFHAAALKHLTALESHPAEGWKTNVIGTLNVLQCAADVDVEHFVNISTDKAADPSSVLGQTKLLAERLTAWFAADLDKPYVSVRFGNVLGSRGSVLYSFRAQIERGGPVTVTHPDVTRYFMTIPEACELVLQAGAIGKAGDVLVLDMGEPVKIYDVAQRLIEESRQHIEIIYTGLREGEKMHEVLLSRAEAGTQSEHPLITQVPVPRLDPIHVLFDDSDRGRIGEILRSQIPGRAQRATPADAPPPAETETTTPAPADKTHHGGQSLL</sequence>
<comment type="caution">
    <text evidence="5">The sequence shown here is derived from an EMBL/GenBank/DDBJ whole genome shotgun (WGS) entry which is preliminary data.</text>
</comment>
<dbReference type="RefSeq" id="WP_235435331.1">
    <property type="nucleotide sequence ID" value="NZ_HG764815.1"/>
</dbReference>
<feature type="transmembrane region" description="Helical" evidence="3">
    <location>
        <begin position="69"/>
        <end position="92"/>
    </location>
</feature>
<keyword evidence="3 5" id="KW-0812">Transmembrane</keyword>
<dbReference type="SUPFAM" id="SSF51735">
    <property type="entry name" value="NAD(P)-binding Rossmann-fold domains"/>
    <property type="match status" value="2"/>
</dbReference>
<proteinExistence type="inferred from homology"/>
<keyword evidence="6" id="KW-1185">Reference proteome</keyword>
<protein>
    <submittedName>
        <fullName evidence="5">Putative dtdp-glucose 4,6-dehydratase transmembrane protein</fullName>
    </submittedName>
</protein>